<dbReference type="InterPro" id="IPR023849">
    <property type="entry name" value="TQXA_dom"/>
</dbReference>
<evidence type="ECO:0000256" key="1">
    <source>
        <dbReference type="ARBA" id="ARBA00022512"/>
    </source>
</evidence>
<keyword evidence="1" id="KW-0134">Cell wall</keyword>
<keyword evidence="6" id="KW-1133">Transmembrane helix</keyword>
<dbReference type="GO" id="GO:0031012">
    <property type="term" value="C:extracellular matrix"/>
    <property type="evidence" value="ECO:0007669"/>
    <property type="project" value="TreeGrafter"/>
</dbReference>
<feature type="signal peptide" evidence="7">
    <location>
        <begin position="1"/>
        <end position="23"/>
    </location>
</feature>
<evidence type="ECO:0000256" key="3">
    <source>
        <dbReference type="ARBA" id="ARBA00022729"/>
    </source>
</evidence>
<dbReference type="EMBL" id="AEUX02000001">
    <property type="protein sequence ID" value="EHI70702.1"/>
    <property type="molecule type" value="Genomic_DNA"/>
</dbReference>
<dbReference type="GO" id="GO:0030020">
    <property type="term" value="F:extracellular matrix structural constituent conferring tensile strength"/>
    <property type="evidence" value="ECO:0007669"/>
    <property type="project" value="TreeGrafter"/>
</dbReference>
<evidence type="ECO:0000256" key="5">
    <source>
        <dbReference type="SAM" id="MobiDB-lite"/>
    </source>
</evidence>
<dbReference type="NCBIfam" id="TIGR01167">
    <property type="entry name" value="LPXTG_anchor"/>
    <property type="match status" value="1"/>
</dbReference>
<evidence type="ECO:0000259" key="8">
    <source>
        <dbReference type="PROSITE" id="PS50847"/>
    </source>
</evidence>
<keyword evidence="10" id="KW-1185">Reference proteome</keyword>
<feature type="chain" id="PRO_5039482456" evidence="7">
    <location>
        <begin position="24"/>
        <end position="416"/>
    </location>
</feature>
<dbReference type="PROSITE" id="PS50847">
    <property type="entry name" value="GRAM_POS_ANCHORING"/>
    <property type="match status" value="1"/>
</dbReference>
<evidence type="ECO:0000256" key="2">
    <source>
        <dbReference type="ARBA" id="ARBA00022525"/>
    </source>
</evidence>
<dbReference type="PANTHER" id="PTHR24023:SF914">
    <property type="entry name" value="OTOLIN-1"/>
    <property type="match status" value="1"/>
</dbReference>
<accession>G5JZC9</accession>
<feature type="compositionally biased region" description="Polar residues" evidence="5">
    <location>
        <begin position="341"/>
        <end position="360"/>
    </location>
</feature>
<dbReference type="RefSeq" id="WP_008086930.1">
    <property type="nucleotide sequence ID" value="NZ_AEUX02000001.1"/>
</dbReference>
<dbReference type="OrthoDB" id="2237767at2"/>
<organism evidence="9 10">
    <name type="scientific">Streptococcus ictaluri 707-05</name>
    <dbReference type="NCBI Taxonomy" id="764299"/>
    <lineage>
        <taxon>Bacteria</taxon>
        <taxon>Bacillati</taxon>
        <taxon>Bacillota</taxon>
        <taxon>Bacilli</taxon>
        <taxon>Lactobacillales</taxon>
        <taxon>Streptococcaceae</taxon>
        <taxon>Streptococcus</taxon>
    </lineage>
</organism>
<dbReference type="Proteomes" id="UP000003330">
    <property type="component" value="Unassembled WGS sequence"/>
</dbReference>
<sequence length="416" mass="45531">MNKTFKKILATSAACIVMTSTIAASPLRVWAEEYYGWEDGTRSDSPVFLYVTPKNNLNRELKDDYIVYCFNRDKAWPEKWEVGKSFEEVQEDINFKLPSYDKRKGSDELLKSTASRFRTSVKNITASLVGVLKSGYPTVKNINKLDEKKSRKVTQLAIWYFSDSQTDPDSYLQPSEKLTSEEKTAFNLLIEEGEKAGGTLVSADDYTLDIYIANDKYYKQKQYQNLLGSRLVSKEDGERGEQGPQGEKGDKGDQGEPGLQGERGEQGPQGEKGDKGDQGEPGLQGERGEQGPQGEKGDKGDQGEPGLQGERGEQGPQGDQGEQGPVGPQGPRGEDCKCSDQEVTPQMPGTSPKDTSNGKGNTSDKNTSTLTTTNSYPSRQQSLPKTNDVSSGFAALGAGILSLLGLAAAFRRRQTK</sequence>
<dbReference type="NCBIfam" id="TIGR03934">
    <property type="entry name" value="TQXA_dom"/>
    <property type="match status" value="1"/>
</dbReference>
<feature type="transmembrane region" description="Helical" evidence="6">
    <location>
        <begin position="389"/>
        <end position="410"/>
    </location>
</feature>
<protein>
    <submittedName>
        <fullName evidence="9">Fibronectin-binding signal sequence domain protein</fullName>
    </submittedName>
</protein>
<dbReference type="Pfam" id="PF08341">
    <property type="entry name" value="TED"/>
    <property type="match status" value="1"/>
</dbReference>
<feature type="region of interest" description="Disordered" evidence="5">
    <location>
        <begin position="230"/>
        <end position="387"/>
    </location>
</feature>
<evidence type="ECO:0000313" key="9">
    <source>
        <dbReference type="EMBL" id="EHI70702.1"/>
    </source>
</evidence>
<dbReference type="InterPro" id="IPR050149">
    <property type="entry name" value="Collagen_superfamily"/>
</dbReference>
<dbReference type="PANTHER" id="PTHR24023">
    <property type="entry name" value="COLLAGEN ALPHA"/>
    <property type="match status" value="1"/>
</dbReference>
<feature type="compositionally biased region" description="Basic and acidic residues" evidence="5">
    <location>
        <begin position="232"/>
        <end position="254"/>
    </location>
</feature>
<keyword evidence="6" id="KW-0812">Transmembrane</keyword>
<dbReference type="STRING" id="764299.STRIC_0639"/>
<proteinExistence type="predicted"/>
<evidence type="ECO:0000256" key="7">
    <source>
        <dbReference type="SAM" id="SignalP"/>
    </source>
</evidence>
<keyword evidence="2" id="KW-0964">Secreted</keyword>
<evidence type="ECO:0000256" key="6">
    <source>
        <dbReference type="SAM" id="Phobius"/>
    </source>
</evidence>
<keyword evidence="6" id="KW-0472">Membrane</keyword>
<dbReference type="GO" id="GO:0030198">
    <property type="term" value="P:extracellular matrix organization"/>
    <property type="evidence" value="ECO:0007669"/>
    <property type="project" value="TreeGrafter"/>
</dbReference>
<keyword evidence="4" id="KW-0572">Peptidoglycan-anchor</keyword>
<dbReference type="eggNOG" id="COG3266">
    <property type="taxonomic scope" value="Bacteria"/>
</dbReference>
<feature type="compositionally biased region" description="Low complexity" evidence="5">
    <location>
        <begin position="304"/>
        <end position="331"/>
    </location>
</feature>
<dbReference type="Pfam" id="PF01391">
    <property type="entry name" value="Collagen"/>
    <property type="match status" value="1"/>
</dbReference>
<dbReference type="Gene3D" id="1.10.150.480">
    <property type="match status" value="1"/>
</dbReference>
<comment type="caution">
    <text evidence="9">The sequence shown here is derived from an EMBL/GenBank/DDBJ whole genome shotgun (WGS) entry which is preliminary data.</text>
</comment>
<keyword evidence="3 7" id="KW-0732">Signal</keyword>
<evidence type="ECO:0000313" key="10">
    <source>
        <dbReference type="Proteomes" id="UP000003330"/>
    </source>
</evidence>
<feature type="compositionally biased region" description="Polar residues" evidence="5">
    <location>
        <begin position="376"/>
        <end position="387"/>
    </location>
</feature>
<gene>
    <name evidence="9" type="ORF">STRIC_0639</name>
</gene>
<name>G5JZC9_9STRE</name>
<feature type="domain" description="Gram-positive cocci surface proteins LPxTG" evidence="8">
    <location>
        <begin position="383"/>
        <end position="416"/>
    </location>
</feature>
<dbReference type="AlphaFoldDB" id="G5JZC9"/>
<dbReference type="InterPro" id="IPR019931">
    <property type="entry name" value="LPXTG_anchor"/>
</dbReference>
<evidence type="ECO:0000256" key="4">
    <source>
        <dbReference type="ARBA" id="ARBA00023088"/>
    </source>
</evidence>
<reference evidence="9 10" key="1">
    <citation type="journal article" date="2014" name="Int. J. Syst. Evol. Microbiol.">
        <title>Phylogenomics and the dynamic genome evolution of the genus Streptococcus.</title>
        <authorList>
            <consortium name="The Broad Institute Genome Sequencing Platform"/>
            <person name="Richards V.P."/>
            <person name="Palmer S.R."/>
            <person name="Pavinski Bitar P.D."/>
            <person name="Qin X."/>
            <person name="Weinstock G.M."/>
            <person name="Highlander S.K."/>
            <person name="Town C.D."/>
            <person name="Burne R.A."/>
            <person name="Stanhope M.J."/>
        </authorList>
    </citation>
    <scope>NUCLEOTIDE SEQUENCE [LARGE SCALE GENOMIC DNA]</scope>
    <source>
        <strain evidence="9 10">707-05</strain>
    </source>
</reference>
<dbReference type="Gene3D" id="2.30.30.670">
    <property type="entry name" value="Thioester domain"/>
    <property type="match status" value="1"/>
</dbReference>
<dbReference type="InterPro" id="IPR013552">
    <property type="entry name" value="Thioester_dom"/>
</dbReference>
<dbReference type="GO" id="GO:0005615">
    <property type="term" value="C:extracellular space"/>
    <property type="evidence" value="ECO:0007669"/>
    <property type="project" value="TreeGrafter"/>
</dbReference>
<dbReference type="InterPro" id="IPR008160">
    <property type="entry name" value="Collagen"/>
</dbReference>
<dbReference type="NCBIfam" id="NF012162">
    <property type="entry name" value="surf_Nterm_1"/>
    <property type="match status" value="1"/>
</dbReference>
<feature type="compositionally biased region" description="Low complexity" evidence="5">
    <location>
        <begin position="361"/>
        <end position="375"/>
    </location>
</feature>